<keyword evidence="2" id="KW-0969">Cilium</keyword>
<sequence length="119" mass="13263">MDVSLNTASATQGKMVSGGEDSNNRSTPAVSLTQQDLLHKNRSELSVSEEALVKAIEKAQKMIDGVPRKFDYEIHRGHVVVKVINSETDEVIREIPPEKFIDLVDNLMELSGMIIDEKR</sequence>
<dbReference type="RefSeq" id="WP_185129921.1">
    <property type="nucleotide sequence ID" value="NZ_JACJVO010000018.1"/>
</dbReference>
<accession>A0A7X0SLK5</accession>
<dbReference type="Gene3D" id="3.30.160.170">
    <property type="entry name" value="FlaG-like"/>
    <property type="match status" value="1"/>
</dbReference>
<keyword evidence="2" id="KW-0966">Cell projection</keyword>
<dbReference type="EMBL" id="JACJVO010000018">
    <property type="protein sequence ID" value="MBB6732252.1"/>
    <property type="molecule type" value="Genomic_DNA"/>
</dbReference>
<dbReference type="PANTHER" id="PTHR37166">
    <property type="entry name" value="PROTEIN FLAG"/>
    <property type="match status" value="1"/>
</dbReference>
<reference evidence="2 3" key="1">
    <citation type="submission" date="2020-08" db="EMBL/GenBank/DDBJ databases">
        <title>Cohnella phylogeny.</title>
        <authorList>
            <person name="Dunlap C."/>
        </authorList>
    </citation>
    <scope>NUCLEOTIDE SEQUENCE [LARGE SCALE GENOMIC DNA]</scope>
    <source>
        <strain evidence="2 3">CBP 2801</strain>
    </source>
</reference>
<dbReference type="Proteomes" id="UP000564644">
    <property type="component" value="Unassembled WGS sequence"/>
</dbReference>
<comment type="caution">
    <text evidence="2">The sequence shown here is derived from an EMBL/GenBank/DDBJ whole genome shotgun (WGS) entry which is preliminary data.</text>
</comment>
<dbReference type="Pfam" id="PF03646">
    <property type="entry name" value="FlaG"/>
    <property type="match status" value="1"/>
</dbReference>
<keyword evidence="2" id="KW-0282">Flagellum</keyword>
<evidence type="ECO:0000313" key="2">
    <source>
        <dbReference type="EMBL" id="MBB6732252.1"/>
    </source>
</evidence>
<dbReference type="PANTHER" id="PTHR37166:SF1">
    <property type="entry name" value="PROTEIN FLAG"/>
    <property type="match status" value="1"/>
</dbReference>
<proteinExistence type="predicted"/>
<keyword evidence="3" id="KW-1185">Reference proteome</keyword>
<name>A0A7X0SLK5_9BACL</name>
<dbReference type="SUPFAM" id="SSF160214">
    <property type="entry name" value="FlaG-like"/>
    <property type="match status" value="1"/>
</dbReference>
<gene>
    <name evidence="2" type="ORF">H7C18_15135</name>
</gene>
<evidence type="ECO:0000256" key="1">
    <source>
        <dbReference type="SAM" id="MobiDB-lite"/>
    </source>
</evidence>
<evidence type="ECO:0000313" key="3">
    <source>
        <dbReference type="Proteomes" id="UP000564644"/>
    </source>
</evidence>
<protein>
    <submittedName>
        <fullName evidence="2">Flagellar protein FlaG</fullName>
    </submittedName>
</protein>
<feature type="region of interest" description="Disordered" evidence="1">
    <location>
        <begin position="1"/>
        <end position="35"/>
    </location>
</feature>
<dbReference type="InterPro" id="IPR035924">
    <property type="entry name" value="FlaG-like_sf"/>
</dbReference>
<organism evidence="2 3">
    <name type="scientific">Cohnella zeiphila</name>
    <dbReference type="NCBI Taxonomy" id="2761120"/>
    <lineage>
        <taxon>Bacteria</taxon>
        <taxon>Bacillati</taxon>
        <taxon>Bacillota</taxon>
        <taxon>Bacilli</taxon>
        <taxon>Bacillales</taxon>
        <taxon>Paenibacillaceae</taxon>
        <taxon>Cohnella</taxon>
    </lineage>
</organism>
<dbReference type="AlphaFoldDB" id="A0A7X0SLK5"/>
<dbReference type="InterPro" id="IPR005186">
    <property type="entry name" value="FlaG"/>
</dbReference>